<dbReference type="InterPro" id="IPR028098">
    <property type="entry name" value="Glyco_trans_4-like_N"/>
</dbReference>
<protein>
    <submittedName>
        <fullName evidence="4">Glycosyltransferase involved in cell wall biosynthesis</fullName>
    </submittedName>
</protein>
<dbReference type="OrthoDB" id="9801609at2"/>
<evidence type="ECO:0000313" key="4">
    <source>
        <dbReference type="EMBL" id="POR53322.1"/>
    </source>
</evidence>
<dbReference type="InterPro" id="IPR001296">
    <property type="entry name" value="Glyco_trans_1"/>
</dbReference>
<dbReference type="Pfam" id="PF13439">
    <property type="entry name" value="Glyco_transf_4"/>
    <property type="match status" value="1"/>
</dbReference>
<dbReference type="PANTHER" id="PTHR46401">
    <property type="entry name" value="GLYCOSYLTRANSFERASE WBBK-RELATED"/>
    <property type="match status" value="1"/>
</dbReference>
<dbReference type="AlphaFoldDB" id="A0A2S4MF06"/>
<organism evidence="4 5">
    <name type="scientific">Bosea psychrotolerans</name>
    <dbReference type="NCBI Taxonomy" id="1871628"/>
    <lineage>
        <taxon>Bacteria</taxon>
        <taxon>Pseudomonadati</taxon>
        <taxon>Pseudomonadota</taxon>
        <taxon>Alphaproteobacteria</taxon>
        <taxon>Hyphomicrobiales</taxon>
        <taxon>Boseaceae</taxon>
        <taxon>Bosea</taxon>
    </lineage>
</organism>
<reference evidence="4 5" key="1">
    <citation type="submission" date="2018-01" db="EMBL/GenBank/DDBJ databases">
        <title>Genomic Encyclopedia of Type Strains, Phase III (KMG-III): the genomes of soil and plant-associated and newly described type strains.</title>
        <authorList>
            <person name="Whitman W."/>
        </authorList>
    </citation>
    <scope>NUCLEOTIDE SEQUENCE [LARGE SCALE GENOMIC DNA]</scope>
    <source>
        <strain evidence="4 5">1131</strain>
    </source>
</reference>
<accession>A0A2S4MF06</accession>
<dbReference type="CDD" id="cd03809">
    <property type="entry name" value="GT4_MtfB-like"/>
    <property type="match status" value="1"/>
</dbReference>
<dbReference type="GO" id="GO:0016757">
    <property type="term" value="F:glycosyltransferase activity"/>
    <property type="evidence" value="ECO:0007669"/>
    <property type="project" value="InterPro"/>
</dbReference>
<dbReference type="RefSeq" id="WP_103717826.1">
    <property type="nucleotide sequence ID" value="NZ_PQFZ01000004.1"/>
</dbReference>
<dbReference type="Proteomes" id="UP000236919">
    <property type="component" value="Unassembled WGS sequence"/>
</dbReference>
<sequence>MSKSILLEAHALTLKQGTGIATYARNLAHTASGLGHDVELLIGIDRAVNRRNPLLSEVALSDVVDPKAIDPLQWAGRAVDWTIGVPGGAKAQRLPAPRIVLDPSSGAAAERRHPMHGAVRLWERSYLHFNRFGRRMAVVPEGRHDLFHATRPTPAFVKNSANVYTIHDIVPLRLPYSTLDNKKYFYNMIKHIVAKADHIVTVSDFTRRDVLEFFDVPEDRITNTWQSVSLDPAALSISDDDAARDIGNRYGLDFKDYFLFLGAVEPKKNISRMVEAFAASGTTRPLVLVGGLGWQYERDLEALKDERLLSWRFDGTHIKPERRVQRLPYVPLASLLSLIRGARAVLFPSLYEGFGLPVLEAMLLGTPTITSNTSSLPEVAGDAALFVNPYKIEDIRDAIKAIDADADLRAELSSRGRKRAEFFSSERYAERMKAVYDRVLG</sequence>
<keyword evidence="5" id="KW-1185">Reference proteome</keyword>
<evidence type="ECO:0000259" key="3">
    <source>
        <dbReference type="Pfam" id="PF13439"/>
    </source>
</evidence>
<evidence type="ECO:0000259" key="2">
    <source>
        <dbReference type="Pfam" id="PF00534"/>
    </source>
</evidence>
<evidence type="ECO:0000313" key="5">
    <source>
        <dbReference type="Proteomes" id="UP000236919"/>
    </source>
</evidence>
<keyword evidence="1 4" id="KW-0808">Transferase</keyword>
<dbReference type="PANTHER" id="PTHR46401:SF2">
    <property type="entry name" value="GLYCOSYLTRANSFERASE WBBK-RELATED"/>
    <property type="match status" value="1"/>
</dbReference>
<comment type="caution">
    <text evidence="4">The sequence shown here is derived from an EMBL/GenBank/DDBJ whole genome shotgun (WGS) entry which is preliminary data.</text>
</comment>
<dbReference type="GO" id="GO:0009103">
    <property type="term" value="P:lipopolysaccharide biosynthetic process"/>
    <property type="evidence" value="ECO:0007669"/>
    <property type="project" value="TreeGrafter"/>
</dbReference>
<feature type="domain" description="Glycosyl transferase family 1" evidence="2">
    <location>
        <begin position="255"/>
        <end position="419"/>
    </location>
</feature>
<dbReference type="Gene3D" id="3.40.50.2000">
    <property type="entry name" value="Glycogen Phosphorylase B"/>
    <property type="match status" value="2"/>
</dbReference>
<dbReference type="SUPFAM" id="SSF53756">
    <property type="entry name" value="UDP-Glycosyltransferase/glycogen phosphorylase"/>
    <property type="match status" value="1"/>
</dbReference>
<dbReference type="Pfam" id="PF00534">
    <property type="entry name" value="Glycos_transf_1"/>
    <property type="match status" value="1"/>
</dbReference>
<feature type="domain" description="Glycosyltransferase subfamily 4-like N-terminal" evidence="3">
    <location>
        <begin position="104"/>
        <end position="222"/>
    </location>
</feature>
<proteinExistence type="predicted"/>
<name>A0A2S4MF06_9HYPH</name>
<evidence type="ECO:0000256" key="1">
    <source>
        <dbReference type="ARBA" id="ARBA00022679"/>
    </source>
</evidence>
<gene>
    <name evidence="4" type="ORF">CYD53_104298</name>
</gene>
<dbReference type="EMBL" id="PQFZ01000004">
    <property type="protein sequence ID" value="POR53322.1"/>
    <property type="molecule type" value="Genomic_DNA"/>
</dbReference>